<organism evidence="2 3">
    <name type="scientific">Puccinia graminis f. sp. tritici</name>
    <dbReference type="NCBI Taxonomy" id="56615"/>
    <lineage>
        <taxon>Eukaryota</taxon>
        <taxon>Fungi</taxon>
        <taxon>Dikarya</taxon>
        <taxon>Basidiomycota</taxon>
        <taxon>Pucciniomycotina</taxon>
        <taxon>Pucciniomycetes</taxon>
        <taxon>Pucciniales</taxon>
        <taxon>Pucciniaceae</taxon>
        <taxon>Puccinia</taxon>
    </lineage>
</organism>
<keyword evidence="1" id="KW-0732">Signal</keyword>
<gene>
    <name evidence="2" type="ORF">PGT21_011191</name>
</gene>
<evidence type="ECO:0000313" key="2">
    <source>
        <dbReference type="EMBL" id="KAA1118956.1"/>
    </source>
</evidence>
<proteinExistence type="predicted"/>
<evidence type="ECO:0000256" key="1">
    <source>
        <dbReference type="SAM" id="SignalP"/>
    </source>
</evidence>
<dbReference type="EMBL" id="VSWC01000001">
    <property type="protein sequence ID" value="KAA1118956.1"/>
    <property type="molecule type" value="Genomic_DNA"/>
</dbReference>
<protein>
    <submittedName>
        <fullName evidence="2">Uncharacterized protein</fullName>
    </submittedName>
</protein>
<keyword evidence="3" id="KW-1185">Reference proteome</keyword>
<dbReference type="Proteomes" id="UP000324748">
    <property type="component" value="Unassembled WGS sequence"/>
</dbReference>
<evidence type="ECO:0000313" key="3">
    <source>
        <dbReference type="Proteomes" id="UP000324748"/>
    </source>
</evidence>
<sequence length="138" mass="15315">MTSVTFRLSILTVVRTATWFLPKQQKRFDTGVRPGLLFFPRNLLVRLGLSTVGSTSLYCSTHFSACDKDGRIDITVLQTARQVLPATVSQTAACSNFYNSLFKDRRAQSGDCTFGSTVFCQLRRPAHQVLLASDSDSQ</sequence>
<reference evidence="2 3" key="1">
    <citation type="submission" date="2019-05" db="EMBL/GenBank/DDBJ databases">
        <title>Emergence of the Ug99 lineage of the wheat stem rust pathogen through somatic hybridization.</title>
        <authorList>
            <person name="Li F."/>
            <person name="Upadhyaya N.M."/>
            <person name="Sperschneider J."/>
            <person name="Matny O."/>
            <person name="Nguyen-Phuc H."/>
            <person name="Mago R."/>
            <person name="Raley C."/>
            <person name="Miller M.E."/>
            <person name="Silverstein K.A.T."/>
            <person name="Henningsen E."/>
            <person name="Hirsch C.D."/>
            <person name="Visser B."/>
            <person name="Pretorius Z.A."/>
            <person name="Steffenson B.J."/>
            <person name="Schwessinger B."/>
            <person name="Dodds P.N."/>
            <person name="Figueroa M."/>
        </authorList>
    </citation>
    <scope>NUCLEOTIDE SEQUENCE [LARGE SCALE GENOMIC DNA]</scope>
    <source>
        <strain evidence="2">21-0</strain>
    </source>
</reference>
<feature type="signal peptide" evidence="1">
    <location>
        <begin position="1"/>
        <end position="16"/>
    </location>
</feature>
<name>A0A5B0R0E3_PUCGR</name>
<accession>A0A5B0R0E3</accession>
<feature type="chain" id="PRO_5022734808" evidence="1">
    <location>
        <begin position="17"/>
        <end position="138"/>
    </location>
</feature>
<dbReference type="AlphaFoldDB" id="A0A5B0R0E3"/>
<comment type="caution">
    <text evidence="2">The sequence shown here is derived from an EMBL/GenBank/DDBJ whole genome shotgun (WGS) entry which is preliminary data.</text>
</comment>